<dbReference type="InterPro" id="IPR005673">
    <property type="entry name" value="ABC_phos-bd_PstS"/>
</dbReference>
<feature type="signal peptide" evidence="7">
    <location>
        <begin position="1"/>
        <end position="21"/>
    </location>
</feature>
<evidence type="ECO:0000256" key="7">
    <source>
        <dbReference type="SAM" id="SignalP"/>
    </source>
</evidence>
<dbReference type="EMBL" id="LN515532">
    <property type="protein sequence ID" value="CEA15914.1"/>
    <property type="molecule type" value="Genomic_DNA"/>
</dbReference>
<keyword evidence="10" id="KW-1185">Reference proteome</keyword>
<accession>A0A098BZ21</accession>
<evidence type="ECO:0000256" key="5">
    <source>
        <dbReference type="ARBA" id="ARBA00022592"/>
    </source>
</evidence>
<dbReference type="GO" id="GO:0042301">
    <property type="term" value="F:phosphate ion binding"/>
    <property type="evidence" value="ECO:0007669"/>
    <property type="project" value="InterPro"/>
</dbReference>
<proteinExistence type="inferred from homology"/>
<dbReference type="Pfam" id="PF12849">
    <property type="entry name" value="PBP_like_2"/>
    <property type="match status" value="1"/>
</dbReference>
<protein>
    <recommendedName>
        <fullName evidence="6">Phosphate-binding protein</fullName>
    </recommendedName>
</protein>
<feature type="chain" id="PRO_5001933336" description="Phosphate-binding protein" evidence="7">
    <location>
        <begin position="22"/>
        <end position="353"/>
    </location>
</feature>
<dbReference type="GO" id="GO:0035435">
    <property type="term" value="P:phosphate ion transmembrane transport"/>
    <property type="evidence" value="ECO:0007669"/>
    <property type="project" value="InterPro"/>
</dbReference>
<feature type="domain" description="PBP" evidence="8">
    <location>
        <begin position="22"/>
        <end position="316"/>
    </location>
</feature>
<dbReference type="NCBIfam" id="TIGR00975">
    <property type="entry name" value="3a0107s03"/>
    <property type="match status" value="1"/>
</dbReference>
<evidence type="ECO:0000256" key="2">
    <source>
        <dbReference type="ARBA" id="ARBA00008725"/>
    </source>
</evidence>
<evidence type="ECO:0000256" key="6">
    <source>
        <dbReference type="PIRNR" id="PIRNR002756"/>
    </source>
</evidence>
<keyword evidence="7" id="KW-0732">Signal</keyword>
<sequence>MKKLFLFLLFPILLQSCYNNSATGGSSSRSTISGAGATFPYPYYNIVFRDFMRANEDKTVNYGAIGSGGGIRSLRDHSVDFGASDAFLNEKEIQSMNAEVIHIATCMGGVVMAYTLEGIDSLRLTGQLISDIYLGKVKKWNDPLIKGENPDINLPDLEITPVYRSDGSGTTFNFSEYLSAISPEWKSIMGMGKSLKWPAGIAAKGNPGVAGIVQQTEGAIGYIGSEYALTLRLPTAKLKNRAGNYVDATLETISAAANVPLPDDMRATITDSDDPNAYPISLFTWVLVYKNQDYDNRSMEEAEDIVKLLNYVISPEGQKVAAQINYAPLSEQALEKNRKLIDQINYSGLSITP</sequence>
<comment type="similarity">
    <text evidence="2 6">Belongs to the PstS family.</text>
</comment>
<comment type="function">
    <text evidence="1">Part of the ABC transporter complex PstSACB involved in phosphate import.</text>
</comment>
<dbReference type="SUPFAM" id="SSF53850">
    <property type="entry name" value="Periplasmic binding protein-like II"/>
    <property type="match status" value="1"/>
</dbReference>
<dbReference type="STRING" id="1562970.ING2E5B_1162"/>
<evidence type="ECO:0000259" key="8">
    <source>
        <dbReference type="Pfam" id="PF12849"/>
    </source>
</evidence>
<dbReference type="InterPro" id="IPR024370">
    <property type="entry name" value="PBP_domain"/>
</dbReference>
<keyword evidence="5 6" id="KW-0592">Phosphate transport</keyword>
<name>A0A098BZ21_9BACT</name>
<dbReference type="AlphaFoldDB" id="A0A098BZ21"/>
<evidence type="ECO:0000256" key="3">
    <source>
        <dbReference type="ARBA" id="ARBA00011529"/>
    </source>
</evidence>
<dbReference type="OrthoDB" id="9783488at2"/>
<reference evidence="9 10" key="1">
    <citation type="submission" date="2014-08" db="EMBL/GenBank/DDBJ databases">
        <authorList>
            <person name="Wibberg D."/>
        </authorList>
    </citation>
    <scope>NUCLEOTIDE SEQUENCE [LARGE SCALE GENOMIC DNA]</scope>
    <source>
        <strain evidence="10">ING2-E5B</strain>
    </source>
</reference>
<evidence type="ECO:0000313" key="9">
    <source>
        <dbReference type="EMBL" id="CEA15914.1"/>
    </source>
</evidence>
<dbReference type="PROSITE" id="PS51257">
    <property type="entry name" value="PROKAR_LIPOPROTEIN"/>
    <property type="match status" value="1"/>
</dbReference>
<evidence type="ECO:0000256" key="1">
    <source>
        <dbReference type="ARBA" id="ARBA00002841"/>
    </source>
</evidence>
<dbReference type="Proteomes" id="UP000032417">
    <property type="component" value="Chromosome 1"/>
</dbReference>
<keyword evidence="4 6" id="KW-0813">Transport</keyword>
<comment type="subunit">
    <text evidence="3">The complex is composed of two ATP-binding proteins (PstB), two transmembrane proteins (PstC and PstA) and a solute-binding protein (PstS).</text>
</comment>
<dbReference type="Gene3D" id="3.40.190.10">
    <property type="entry name" value="Periplasmic binding protein-like II"/>
    <property type="match status" value="2"/>
</dbReference>
<dbReference type="PATRIC" id="fig|1562970.3.peg.1150"/>
<evidence type="ECO:0000313" key="10">
    <source>
        <dbReference type="Proteomes" id="UP000032417"/>
    </source>
</evidence>
<evidence type="ECO:0000256" key="4">
    <source>
        <dbReference type="ARBA" id="ARBA00022448"/>
    </source>
</evidence>
<organism evidence="9 10">
    <name type="scientific">Fermentimonas caenicola</name>
    <dbReference type="NCBI Taxonomy" id="1562970"/>
    <lineage>
        <taxon>Bacteria</taxon>
        <taxon>Pseudomonadati</taxon>
        <taxon>Bacteroidota</taxon>
        <taxon>Bacteroidia</taxon>
        <taxon>Bacteroidales</taxon>
        <taxon>Dysgonomonadaceae</taxon>
        <taxon>Fermentimonas</taxon>
    </lineage>
</organism>
<dbReference type="CDD" id="cd13565">
    <property type="entry name" value="PBP2_PstS"/>
    <property type="match status" value="1"/>
</dbReference>
<dbReference type="InterPro" id="IPR050962">
    <property type="entry name" value="Phosphate-bind_PstS"/>
</dbReference>
<dbReference type="GO" id="GO:0043190">
    <property type="term" value="C:ATP-binding cassette (ABC) transporter complex"/>
    <property type="evidence" value="ECO:0007669"/>
    <property type="project" value="InterPro"/>
</dbReference>
<gene>
    <name evidence="9" type="ORF">ING2E5B_1162</name>
</gene>
<dbReference type="HOGENOM" id="CLU_034528_1_1_10"/>
<dbReference type="KEGG" id="pbt:ING2E5B_1162"/>
<dbReference type="PANTHER" id="PTHR42996:SF1">
    <property type="entry name" value="PHOSPHATE-BINDING PROTEIN PSTS"/>
    <property type="match status" value="1"/>
</dbReference>
<dbReference type="PIRSF" id="PIRSF002756">
    <property type="entry name" value="PstS"/>
    <property type="match status" value="1"/>
</dbReference>
<dbReference type="PANTHER" id="PTHR42996">
    <property type="entry name" value="PHOSPHATE-BINDING PROTEIN PSTS"/>
    <property type="match status" value="1"/>
</dbReference>